<organism evidence="2">
    <name type="scientific">mine drainage metagenome</name>
    <dbReference type="NCBI Taxonomy" id="410659"/>
    <lineage>
        <taxon>unclassified sequences</taxon>
        <taxon>metagenomes</taxon>
        <taxon>ecological metagenomes</taxon>
    </lineage>
</organism>
<sequence length="42" mass="4946">MSWGYKLATNTFHYFGLLNVFFTLFKAVETIGGRPEWYVLNL</sequence>
<comment type="caution">
    <text evidence="2">The sequence shown here is derived from an EMBL/GenBank/DDBJ whole genome shotgun (WGS) entry which is preliminary data.</text>
</comment>
<dbReference type="EMBL" id="CABR01000055">
    <property type="protein sequence ID" value="CBI09846.1"/>
    <property type="molecule type" value="Genomic_DNA"/>
</dbReference>
<reference evidence="2" key="1">
    <citation type="submission" date="2009-10" db="EMBL/GenBank/DDBJ databases">
        <title>Diversity of trophic interactions inside an arsenic-rich microbial ecosystem.</title>
        <authorList>
            <person name="Bertin P.N."/>
            <person name="Heinrich-Salmeron A."/>
            <person name="Pelletier E."/>
            <person name="Goulhen-Chollet F."/>
            <person name="Arsene-Ploetze F."/>
            <person name="Gallien S."/>
            <person name="Calteau A."/>
            <person name="Vallenet D."/>
            <person name="Casiot C."/>
            <person name="Chane-Woon-Ming B."/>
            <person name="Giloteaux L."/>
            <person name="Barakat M."/>
            <person name="Bonnefoy V."/>
            <person name="Bruneel O."/>
            <person name="Chandler M."/>
            <person name="Cleiss J."/>
            <person name="Duran R."/>
            <person name="Elbaz-Poulichet F."/>
            <person name="Fonknechten N."/>
            <person name="Lauga B."/>
            <person name="Mornico D."/>
            <person name="Ortet P."/>
            <person name="Schaeffer C."/>
            <person name="Siguier P."/>
            <person name="Alexander Thil Smith A."/>
            <person name="Van Dorsselaer A."/>
            <person name="Weissenbach J."/>
            <person name="Medigue C."/>
            <person name="Le Paslier D."/>
        </authorList>
    </citation>
    <scope>NUCLEOTIDE SEQUENCE</scope>
</reference>
<keyword evidence="1" id="KW-0472">Membrane</keyword>
<name>E6QRH4_9ZZZZ</name>
<accession>E6QRH4</accession>
<protein>
    <submittedName>
        <fullName evidence="2">Uncharacterized protein</fullName>
    </submittedName>
</protein>
<evidence type="ECO:0000256" key="1">
    <source>
        <dbReference type="SAM" id="Phobius"/>
    </source>
</evidence>
<feature type="transmembrane region" description="Helical" evidence="1">
    <location>
        <begin position="12"/>
        <end position="28"/>
    </location>
</feature>
<evidence type="ECO:0000313" key="2">
    <source>
        <dbReference type="EMBL" id="CBI09846.1"/>
    </source>
</evidence>
<dbReference type="AlphaFoldDB" id="E6QRH4"/>
<keyword evidence="1" id="KW-0812">Transmembrane</keyword>
<gene>
    <name evidence="2" type="ORF">CARN7_0592</name>
</gene>
<keyword evidence="1" id="KW-1133">Transmembrane helix</keyword>
<proteinExistence type="predicted"/>